<feature type="region of interest" description="Disordered" evidence="5">
    <location>
        <begin position="731"/>
        <end position="750"/>
    </location>
</feature>
<dbReference type="Pfam" id="PF18088">
    <property type="entry name" value="Glyco_H_20C_C"/>
    <property type="match status" value="1"/>
</dbReference>
<reference evidence="8" key="1">
    <citation type="submission" date="2022-07" db="EMBL/GenBank/DDBJ databases">
        <title>Phylogenomic reconstructions and comparative analyses of Kickxellomycotina fungi.</title>
        <authorList>
            <person name="Reynolds N.K."/>
            <person name="Stajich J.E."/>
            <person name="Barry K."/>
            <person name="Grigoriev I.V."/>
            <person name="Crous P."/>
            <person name="Smith M.E."/>
        </authorList>
    </citation>
    <scope>NUCLEOTIDE SEQUENCE</scope>
    <source>
        <strain evidence="8">NBRC 100468</strain>
    </source>
</reference>
<comment type="similarity">
    <text evidence="2">Belongs to the glycosyl hydrolase 20 family.</text>
</comment>
<comment type="caution">
    <text evidence="8">The sequence shown here is derived from an EMBL/GenBank/DDBJ whole genome shotgun (WGS) entry which is preliminary data.</text>
</comment>
<dbReference type="Gene3D" id="1.20.120.670">
    <property type="entry name" value="N-acetyl-b-d-glucoasminidase"/>
    <property type="match status" value="1"/>
</dbReference>
<gene>
    <name evidence="8" type="ORF">H4219_000499</name>
</gene>
<feature type="compositionally biased region" description="Polar residues" evidence="5">
    <location>
        <begin position="97"/>
        <end position="106"/>
    </location>
</feature>
<dbReference type="AlphaFoldDB" id="A0A9W8ABY7"/>
<dbReference type="PANTHER" id="PTHR21040">
    <property type="entry name" value="BCDNA.GH04120"/>
    <property type="match status" value="1"/>
</dbReference>
<accession>A0A9W8ABY7</accession>
<keyword evidence="4" id="KW-0378">Hydrolase</keyword>
<feature type="domain" description="Glycoside Hydrolase 20C C-terminal" evidence="7">
    <location>
        <begin position="515"/>
        <end position="688"/>
    </location>
</feature>
<evidence type="ECO:0000256" key="3">
    <source>
        <dbReference type="ARBA" id="ARBA00012663"/>
    </source>
</evidence>
<dbReference type="PANTHER" id="PTHR21040:SF8">
    <property type="entry name" value="BCDNA.GH04120"/>
    <property type="match status" value="1"/>
</dbReference>
<dbReference type="InterPro" id="IPR017853">
    <property type="entry name" value="GH"/>
</dbReference>
<dbReference type="InterPro" id="IPR041063">
    <property type="entry name" value="Glyco_H_20C_C"/>
</dbReference>
<evidence type="ECO:0000259" key="7">
    <source>
        <dbReference type="Pfam" id="PF18088"/>
    </source>
</evidence>
<evidence type="ECO:0000256" key="2">
    <source>
        <dbReference type="ARBA" id="ARBA00006285"/>
    </source>
</evidence>
<dbReference type="GO" id="GO:0005975">
    <property type="term" value="P:carbohydrate metabolic process"/>
    <property type="evidence" value="ECO:0007669"/>
    <property type="project" value="InterPro"/>
</dbReference>
<dbReference type="Pfam" id="PF00728">
    <property type="entry name" value="Glyco_hydro_20"/>
    <property type="match status" value="1"/>
</dbReference>
<evidence type="ECO:0000313" key="9">
    <source>
        <dbReference type="Proteomes" id="UP001150538"/>
    </source>
</evidence>
<evidence type="ECO:0000256" key="4">
    <source>
        <dbReference type="ARBA" id="ARBA00022801"/>
    </source>
</evidence>
<dbReference type="Proteomes" id="UP001150538">
    <property type="component" value="Unassembled WGS sequence"/>
</dbReference>
<keyword evidence="9" id="KW-1185">Reference proteome</keyword>
<proteinExistence type="inferred from homology"/>
<dbReference type="InterPro" id="IPR038901">
    <property type="entry name" value="HEXDC-like"/>
</dbReference>
<feature type="compositionally biased region" description="Basic and acidic residues" evidence="5">
    <location>
        <begin position="731"/>
        <end position="742"/>
    </location>
</feature>
<evidence type="ECO:0000313" key="8">
    <source>
        <dbReference type="EMBL" id="KAJ1921766.1"/>
    </source>
</evidence>
<dbReference type="Gene3D" id="3.20.20.80">
    <property type="entry name" value="Glycosidases"/>
    <property type="match status" value="1"/>
</dbReference>
<dbReference type="OrthoDB" id="2100085at2759"/>
<organism evidence="8 9">
    <name type="scientific">Mycoemilia scoparia</name>
    <dbReference type="NCBI Taxonomy" id="417184"/>
    <lineage>
        <taxon>Eukaryota</taxon>
        <taxon>Fungi</taxon>
        <taxon>Fungi incertae sedis</taxon>
        <taxon>Zoopagomycota</taxon>
        <taxon>Kickxellomycotina</taxon>
        <taxon>Kickxellomycetes</taxon>
        <taxon>Kickxellales</taxon>
        <taxon>Kickxellaceae</taxon>
        <taxon>Mycoemilia</taxon>
    </lineage>
</organism>
<evidence type="ECO:0000256" key="1">
    <source>
        <dbReference type="ARBA" id="ARBA00001231"/>
    </source>
</evidence>
<dbReference type="EC" id="3.2.1.52" evidence="3"/>
<dbReference type="InterPro" id="IPR015883">
    <property type="entry name" value="Glyco_hydro_20_cat"/>
</dbReference>
<dbReference type="CDD" id="cd06565">
    <property type="entry name" value="GH20_GcnA-like"/>
    <property type="match status" value="1"/>
</dbReference>
<feature type="domain" description="Glycoside hydrolase family 20 catalytic" evidence="6">
    <location>
        <begin position="176"/>
        <end position="368"/>
    </location>
</feature>
<evidence type="ECO:0000256" key="5">
    <source>
        <dbReference type="SAM" id="MobiDB-lite"/>
    </source>
</evidence>
<evidence type="ECO:0000259" key="6">
    <source>
        <dbReference type="Pfam" id="PF00728"/>
    </source>
</evidence>
<name>A0A9W8ABY7_9FUNG</name>
<sequence>MPNSQDVPKLSSIPDEFANVHFDTMNSHPPQGISEYDPIRVKLVVNISSAPDVLQNGLDEIIANHPVPYFWKPDDPPDQAILWHVRFVHSEDMGSSLEVSQETDGSQVAGAHQAGDESNGTTYSGNPVQIIVHFNRPIEGLGHVLTTARTTEVNDPGSLVNLKIFVREQAKFETLGLMIDCSRNGVLTVSSIFEMLRYMALSGINMLQLYTEDTYKVPGELFFGYLRGGYTKEEIKQVDDYAFSLGIEVIPCIQTLGHLGQILQWPYYMSIRDTHEVVLCKSEETYQFLEKLITHISSCVRSKRIHIGMDESYGIGEGRFKQLFGNQDGAEIFVQHLQRLNQICQNLGLKPMIWSDMLFCLAAKNNALYAYYDQNNNPADLDKMRGMPSNVDLVFWNYYHTIPEIYELKLEQHRELGCDNPWMAGAAWTWSRMWCSLPFSFESNRASLIASKHPTKGVKNFMLTLWGDEGNECDFFSSLPVLLYVGHQGYTDATEIDINFMENSFAAICGGELEEWIKCSRLDEPPTANPMEVRPQIPSNMSKWLLWEDPMLAFMGPQYANYNLEPHFREIANQALYKAHTASASSQSRYPLNKLLRLPGLLARVLSFKCHLRDDLASAYRENNRKKLLDIARNRIQALLEAERELWLFHRTRWHRIYKPFGWEVLELRYGGLTARLQTLYDRVVSYALRANIKDLGYSRALGVTAGLAQLMDGTWTPDEFAMSGERSTKADLEAGHGKSDGDEALAPQLSKESYTMDVDSENNDEDPGMKIDTDLSAYDSMTITLGGKGVSKSISFENLSPSQLMPILANAQQTATPVKPFVVKKYTGQNHDHDVIIDSLPELEEDLHCVYPNAGMSLTIEYGRVTTPSRLG</sequence>
<dbReference type="GO" id="GO:0004563">
    <property type="term" value="F:beta-N-acetylhexosaminidase activity"/>
    <property type="evidence" value="ECO:0007669"/>
    <property type="project" value="UniProtKB-EC"/>
</dbReference>
<protein>
    <recommendedName>
        <fullName evidence="3">beta-N-acetylhexosaminidase</fullName>
        <ecNumber evidence="3">3.2.1.52</ecNumber>
    </recommendedName>
</protein>
<dbReference type="SUPFAM" id="SSF51445">
    <property type="entry name" value="(Trans)glycosidases"/>
    <property type="match status" value="1"/>
</dbReference>
<comment type="catalytic activity">
    <reaction evidence="1">
        <text>Hydrolysis of terminal non-reducing N-acetyl-D-hexosamine residues in N-acetyl-beta-D-hexosaminides.</text>
        <dbReference type="EC" id="3.2.1.52"/>
    </reaction>
</comment>
<dbReference type="EMBL" id="JANBPU010000003">
    <property type="protein sequence ID" value="KAJ1921766.1"/>
    <property type="molecule type" value="Genomic_DNA"/>
</dbReference>
<feature type="region of interest" description="Disordered" evidence="5">
    <location>
        <begin position="95"/>
        <end position="122"/>
    </location>
</feature>